<evidence type="ECO:0000313" key="2">
    <source>
        <dbReference type="Proteomes" id="UP000274822"/>
    </source>
</evidence>
<comment type="caution">
    <text evidence="1">The sequence shown here is derived from an EMBL/GenBank/DDBJ whole genome shotgun (WGS) entry which is preliminary data.</text>
</comment>
<dbReference type="Proteomes" id="UP000274822">
    <property type="component" value="Unassembled WGS sequence"/>
</dbReference>
<organism evidence="1 2">
    <name type="scientific">Jimgerdemannia flammicorona</name>
    <dbReference type="NCBI Taxonomy" id="994334"/>
    <lineage>
        <taxon>Eukaryota</taxon>
        <taxon>Fungi</taxon>
        <taxon>Fungi incertae sedis</taxon>
        <taxon>Mucoromycota</taxon>
        <taxon>Mucoromycotina</taxon>
        <taxon>Endogonomycetes</taxon>
        <taxon>Endogonales</taxon>
        <taxon>Endogonaceae</taxon>
        <taxon>Jimgerdemannia</taxon>
    </lineage>
</organism>
<protein>
    <submittedName>
        <fullName evidence="1">Uncharacterized protein</fullName>
    </submittedName>
</protein>
<keyword evidence="2" id="KW-1185">Reference proteome</keyword>
<dbReference type="EMBL" id="RBNJ01001153">
    <property type="protein sequence ID" value="RUS33490.1"/>
    <property type="molecule type" value="Genomic_DNA"/>
</dbReference>
<reference evidence="1 2" key="1">
    <citation type="journal article" date="2018" name="New Phytol.">
        <title>Phylogenomics of Endogonaceae and evolution of mycorrhizas within Mucoromycota.</title>
        <authorList>
            <person name="Chang Y."/>
            <person name="Desiro A."/>
            <person name="Na H."/>
            <person name="Sandor L."/>
            <person name="Lipzen A."/>
            <person name="Clum A."/>
            <person name="Barry K."/>
            <person name="Grigoriev I.V."/>
            <person name="Martin F.M."/>
            <person name="Stajich J.E."/>
            <person name="Smith M.E."/>
            <person name="Bonito G."/>
            <person name="Spatafora J.W."/>
        </authorList>
    </citation>
    <scope>NUCLEOTIDE SEQUENCE [LARGE SCALE GENOMIC DNA]</scope>
    <source>
        <strain evidence="1 2">AD002</strain>
    </source>
</reference>
<proteinExistence type="predicted"/>
<sequence>MPSILEQIERQFSKLTGFNFEDPRVALHRKTRRKIKEINYPIHHGFHEEYRHHLAHLNIGDLHDYLAWIPYDRLVDVQILHKGPLATVHTAVLPSIREEGFAIVKKGKFHSFDGKKEKRVVLKELDDELIQELVVSEVSICNSEWPLTMELIGLTRNPATGRYLVVTEQASDGNLTSLGRGLPAYLHTRQAPCQPSPSRLHARQPPRWQCCLPRGRALPPRH</sequence>
<gene>
    <name evidence="1" type="ORF">BC938DRAFT_471390</name>
</gene>
<dbReference type="AlphaFoldDB" id="A0A433QUL9"/>
<accession>A0A433QUL9</accession>
<evidence type="ECO:0000313" key="1">
    <source>
        <dbReference type="EMBL" id="RUS33490.1"/>
    </source>
</evidence>
<name>A0A433QUL9_9FUNG</name>